<organism evidence="1 2">
    <name type="scientific">Ferirhizobium litorale</name>
    <dbReference type="NCBI Taxonomy" id="2927786"/>
    <lineage>
        <taxon>Bacteria</taxon>
        <taxon>Pseudomonadati</taxon>
        <taxon>Pseudomonadota</taxon>
        <taxon>Alphaproteobacteria</taxon>
        <taxon>Hyphomicrobiales</taxon>
        <taxon>Rhizobiaceae</taxon>
        <taxon>Ferirhizobium</taxon>
    </lineage>
</organism>
<name>A0AAE3QG30_9HYPH</name>
<protein>
    <submittedName>
        <fullName evidence="1">Uncharacterized protein</fullName>
    </submittedName>
</protein>
<dbReference type="Proteomes" id="UP001161580">
    <property type="component" value="Unassembled WGS sequence"/>
</dbReference>
<evidence type="ECO:0000313" key="2">
    <source>
        <dbReference type="Proteomes" id="UP001161580"/>
    </source>
</evidence>
<reference evidence="1" key="1">
    <citation type="submission" date="2022-03" db="EMBL/GenBank/DDBJ databases">
        <title>Fererhizobium litorale gen. nov., sp. nov., isolated from sandy sediments of the Sea of Japan seashore.</title>
        <authorList>
            <person name="Romanenko L."/>
            <person name="Kurilenko V."/>
            <person name="Otstavnykh N."/>
            <person name="Svetashev V."/>
            <person name="Tekutyeva L."/>
            <person name="Isaeva M."/>
            <person name="Mikhailov V."/>
        </authorList>
    </citation>
    <scope>NUCLEOTIDE SEQUENCE</scope>
    <source>
        <strain evidence="1">KMM 9576</strain>
    </source>
</reference>
<keyword evidence="2" id="KW-1185">Reference proteome</keyword>
<sequence>MRTMSITRATALTLSAILALVVAAFVALAMTGSARAAHGTGTEAMPPLQSDADL</sequence>
<comment type="caution">
    <text evidence="1">The sequence shown here is derived from an EMBL/GenBank/DDBJ whole genome shotgun (WGS) entry which is preliminary data.</text>
</comment>
<proteinExistence type="predicted"/>
<dbReference type="EMBL" id="JALDYZ010000004">
    <property type="protein sequence ID" value="MDI7922473.1"/>
    <property type="molecule type" value="Genomic_DNA"/>
</dbReference>
<evidence type="ECO:0000313" key="1">
    <source>
        <dbReference type="EMBL" id="MDI7922473.1"/>
    </source>
</evidence>
<accession>A0AAE3QG30</accession>
<dbReference type="AlphaFoldDB" id="A0AAE3QG30"/>
<dbReference type="RefSeq" id="WP_311786584.1">
    <property type="nucleotide sequence ID" value="NZ_JALDYY010000005.1"/>
</dbReference>
<gene>
    <name evidence="1" type="ORF">MRS75_10290</name>
</gene>